<evidence type="ECO:0000313" key="2">
    <source>
        <dbReference type="Proteomes" id="UP001341840"/>
    </source>
</evidence>
<dbReference type="Proteomes" id="UP001341840">
    <property type="component" value="Unassembled WGS sequence"/>
</dbReference>
<gene>
    <name evidence="1" type="ORF">PIB30_093248</name>
</gene>
<accession>A0ABU6UVU6</accession>
<sequence length="147" mass="16040">MENVYAEMLTLVFINPHGTITLTHFYYLIQSGALAGGKSEIPKGFRASRSNTEQPPNTLLSSFIRFHFSQSIPVLHPQSSPTSDHSALCSHTSTLPSSSLCYGHLESLSRYGRNPAATAFRFQAVLGQPRLSHLVFALCNAMVTGLS</sequence>
<proteinExistence type="predicted"/>
<protein>
    <submittedName>
        <fullName evidence="1">Uncharacterized protein</fullName>
    </submittedName>
</protein>
<evidence type="ECO:0000313" key="1">
    <source>
        <dbReference type="EMBL" id="MED6164757.1"/>
    </source>
</evidence>
<comment type="caution">
    <text evidence="1">The sequence shown here is derived from an EMBL/GenBank/DDBJ whole genome shotgun (WGS) entry which is preliminary data.</text>
</comment>
<keyword evidence="2" id="KW-1185">Reference proteome</keyword>
<reference evidence="1 2" key="1">
    <citation type="journal article" date="2023" name="Plants (Basel)">
        <title>Bridging the Gap: Combining Genomics and Transcriptomics Approaches to Understand Stylosanthes scabra, an Orphan Legume from the Brazilian Caatinga.</title>
        <authorList>
            <person name="Ferreira-Neto J.R.C."/>
            <person name="da Silva M.D."/>
            <person name="Binneck E."/>
            <person name="de Melo N.F."/>
            <person name="da Silva R.H."/>
            <person name="de Melo A.L.T.M."/>
            <person name="Pandolfi V."/>
            <person name="Bustamante F.O."/>
            <person name="Brasileiro-Vidal A.C."/>
            <person name="Benko-Iseppon A.M."/>
        </authorList>
    </citation>
    <scope>NUCLEOTIDE SEQUENCE [LARGE SCALE GENOMIC DNA]</scope>
    <source>
        <tissue evidence="1">Leaves</tissue>
    </source>
</reference>
<dbReference type="EMBL" id="JASCZI010122806">
    <property type="protein sequence ID" value="MED6164757.1"/>
    <property type="molecule type" value="Genomic_DNA"/>
</dbReference>
<name>A0ABU6UVU6_9FABA</name>
<organism evidence="1 2">
    <name type="scientific">Stylosanthes scabra</name>
    <dbReference type="NCBI Taxonomy" id="79078"/>
    <lineage>
        <taxon>Eukaryota</taxon>
        <taxon>Viridiplantae</taxon>
        <taxon>Streptophyta</taxon>
        <taxon>Embryophyta</taxon>
        <taxon>Tracheophyta</taxon>
        <taxon>Spermatophyta</taxon>
        <taxon>Magnoliopsida</taxon>
        <taxon>eudicotyledons</taxon>
        <taxon>Gunneridae</taxon>
        <taxon>Pentapetalae</taxon>
        <taxon>rosids</taxon>
        <taxon>fabids</taxon>
        <taxon>Fabales</taxon>
        <taxon>Fabaceae</taxon>
        <taxon>Papilionoideae</taxon>
        <taxon>50 kb inversion clade</taxon>
        <taxon>dalbergioids sensu lato</taxon>
        <taxon>Dalbergieae</taxon>
        <taxon>Pterocarpus clade</taxon>
        <taxon>Stylosanthes</taxon>
    </lineage>
</organism>